<dbReference type="CDD" id="cd03814">
    <property type="entry name" value="GT4-like"/>
    <property type="match status" value="1"/>
</dbReference>
<dbReference type="SUPFAM" id="SSF53756">
    <property type="entry name" value="UDP-Glycosyltransferase/glycogen phosphorylase"/>
    <property type="match status" value="1"/>
</dbReference>
<organism evidence="5">
    <name type="scientific">Kwoniella pini CBS 10737</name>
    <dbReference type="NCBI Taxonomy" id="1296096"/>
    <lineage>
        <taxon>Eukaryota</taxon>
        <taxon>Fungi</taxon>
        <taxon>Dikarya</taxon>
        <taxon>Basidiomycota</taxon>
        <taxon>Agaricomycotina</taxon>
        <taxon>Tremellomycetes</taxon>
        <taxon>Tremellales</taxon>
        <taxon>Cryptococcaceae</taxon>
        <taxon>Kwoniella</taxon>
    </lineage>
</organism>
<dbReference type="Pfam" id="PF00534">
    <property type="entry name" value="Glycos_transf_1"/>
    <property type="match status" value="1"/>
</dbReference>
<dbReference type="PANTHER" id="PTHR45947:SF3">
    <property type="entry name" value="SULFOQUINOVOSYL TRANSFERASE SQD2"/>
    <property type="match status" value="1"/>
</dbReference>
<proteinExistence type="predicted"/>
<reference evidence="5" key="1">
    <citation type="submission" date="2013-07" db="EMBL/GenBank/DDBJ databases">
        <title>The Genome Sequence of Cryptococcus pinus CBS10737.</title>
        <authorList>
            <consortium name="The Broad Institute Genome Sequencing Platform"/>
            <person name="Cuomo C."/>
            <person name="Litvintseva A."/>
            <person name="Chen Y."/>
            <person name="Heitman J."/>
            <person name="Sun S."/>
            <person name="Springer D."/>
            <person name="Dromer F."/>
            <person name="Young S.K."/>
            <person name="Zeng Q."/>
            <person name="Gargeya S."/>
            <person name="Fitzgerald M."/>
            <person name="Abouelleil A."/>
            <person name="Alvarado L."/>
            <person name="Berlin A.M."/>
            <person name="Chapman S.B."/>
            <person name="Dewar J."/>
            <person name="Goldberg J."/>
            <person name="Griggs A."/>
            <person name="Gujja S."/>
            <person name="Hansen M."/>
            <person name="Howarth C."/>
            <person name="Imamovic A."/>
            <person name="Larimer J."/>
            <person name="McCowan C."/>
            <person name="Murphy C."/>
            <person name="Pearson M."/>
            <person name="Priest M."/>
            <person name="Roberts A."/>
            <person name="Saif S."/>
            <person name="Shea T."/>
            <person name="Sykes S."/>
            <person name="Wortman J."/>
            <person name="Nusbaum C."/>
            <person name="Birren B."/>
        </authorList>
    </citation>
    <scope>NUCLEOTIDE SEQUENCE [LARGE SCALE GENOMIC DNA]</scope>
    <source>
        <strain evidence="5">CBS 10737</strain>
    </source>
</reference>
<dbReference type="OrthoDB" id="443318at2759"/>
<accession>A0A1B9HSC7</accession>
<name>A0A1B9HSC7_9TREE</name>
<evidence type="ECO:0000259" key="4">
    <source>
        <dbReference type="Pfam" id="PF13439"/>
    </source>
</evidence>
<gene>
    <name evidence="5" type="ORF">I206_07841</name>
</gene>
<feature type="domain" description="Glycosyltransferase subfamily 4-like N-terminal" evidence="4">
    <location>
        <begin position="115"/>
        <end position="296"/>
    </location>
</feature>
<evidence type="ECO:0000259" key="3">
    <source>
        <dbReference type="Pfam" id="PF00534"/>
    </source>
</evidence>
<dbReference type="EMBL" id="KV700119">
    <property type="protein sequence ID" value="OCF46171.1"/>
    <property type="molecule type" value="Genomic_DNA"/>
</dbReference>
<feature type="domain" description="Glycosyl transferase family 1" evidence="3">
    <location>
        <begin position="358"/>
        <end position="496"/>
    </location>
</feature>
<feature type="compositionally biased region" description="Polar residues" evidence="2">
    <location>
        <begin position="21"/>
        <end position="33"/>
    </location>
</feature>
<sequence length="696" mass="78488">MENTTTTRHHVQFPITPPQTPESSAYQSPQAEQHINHTAYPSFSSSIPDLDLNSEPGKEDYSENHEYLDADDIKYKWRKGMSESEKDAREDWLSSKKGRKGLRIVIVTENFLPKVDGVTRTLSRLLEHLQTQGHECILLGPASNISTYASHPLVGTLGIPLIIYPGLKLNFLRPKFLSVIREWEPDVVHFVDPIWLGAQTILAMELGWAGDNWISNEGPQIGKGLGGAVVASYHTNLATYATLFGLSFLTPIIWAFQSSLYSKLLLTLCPSPSTKSMLESQSFSSVRLWPRGVDLTQFGPQKRDAALRESWGIKRQNNVKVNTEEKCKIEIKMDNAGLMTPPLTPWNGPIDNNPDCEKGDNRLVLLYVGRISWEKNLQIILSAYSFLKEFLPTGTLFPKLVFVGDGPARLDLEQKCKKEGWDVSFMGHKQGEELAKCYASADIFVFPSFTETFGQVVLEALASGLPVIGLDAEGTRDLVQHGKTGQLLSLPHSNQELSWAQVCKPDSPYFQEISKGYAKLVKNAMVDANLRREMSKCGSTEGIKGYTWWDAMESCVDGYRESMRISRSKRSIDVIPHSPDELSIEIINSPKSRRGLSLVNRVVSRRLAYKEPHIKVQKIRKRWISRKGENGWFTLSKSFFPSTHNVHMRYIDEIFDDFSGTLVKIIMTICLIYAIYRHHHSQMASESFLAAEKLTT</sequence>
<keyword evidence="1" id="KW-0808">Transferase</keyword>
<keyword evidence="1" id="KW-0328">Glycosyltransferase</keyword>
<dbReference type="AlphaFoldDB" id="A0A1B9HSC7"/>
<evidence type="ECO:0000256" key="2">
    <source>
        <dbReference type="SAM" id="MobiDB-lite"/>
    </source>
</evidence>
<feature type="region of interest" description="Disordered" evidence="2">
    <location>
        <begin position="1"/>
        <end position="49"/>
    </location>
</feature>
<evidence type="ECO:0000313" key="5">
    <source>
        <dbReference type="EMBL" id="OCF46171.1"/>
    </source>
</evidence>
<dbReference type="InterPro" id="IPR001296">
    <property type="entry name" value="Glyco_trans_1"/>
</dbReference>
<dbReference type="STRING" id="1296096.A0A1B9HSC7"/>
<dbReference type="GO" id="GO:0016757">
    <property type="term" value="F:glycosyltransferase activity"/>
    <property type="evidence" value="ECO:0007669"/>
    <property type="project" value="UniProtKB-KW"/>
</dbReference>
<evidence type="ECO:0008006" key="6">
    <source>
        <dbReference type="Google" id="ProtNLM"/>
    </source>
</evidence>
<dbReference type="Pfam" id="PF13439">
    <property type="entry name" value="Glyco_transf_4"/>
    <property type="match status" value="1"/>
</dbReference>
<reference evidence="5" key="2">
    <citation type="submission" date="2016-07" db="EMBL/GenBank/DDBJ databases">
        <title>Evolution of pathogenesis and genome organization in the Tremellales.</title>
        <authorList>
            <person name="Cuomo C."/>
            <person name="Litvintseva A."/>
            <person name="Heitman J."/>
            <person name="Chen Y."/>
            <person name="Sun S."/>
            <person name="Springer D."/>
            <person name="Dromer F."/>
            <person name="Young S."/>
            <person name="Zeng Q."/>
            <person name="Chapman S."/>
            <person name="Gujja S."/>
            <person name="Saif S."/>
            <person name="Birren B."/>
        </authorList>
    </citation>
    <scope>NUCLEOTIDE SEQUENCE</scope>
    <source>
        <strain evidence="5">CBS 10737</strain>
    </source>
</reference>
<dbReference type="InterPro" id="IPR050194">
    <property type="entry name" value="Glycosyltransferase_grp1"/>
</dbReference>
<evidence type="ECO:0000256" key="1">
    <source>
        <dbReference type="ARBA" id="ARBA00022676"/>
    </source>
</evidence>
<dbReference type="PANTHER" id="PTHR45947">
    <property type="entry name" value="SULFOQUINOVOSYL TRANSFERASE SQD2"/>
    <property type="match status" value="1"/>
</dbReference>
<dbReference type="Gene3D" id="3.40.50.2000">
    <property type="entry name" value="Glycogen Phosphorylase B"/>
    <property type="match status" value="2"/>
</dbReference>
<dbReference type="InterPro" id="IPR028098">
    <property type="entry name" value="Glyco_trans_4-like_N"/>
</dbReference>
<protein>
    <recommendedName>
        <fullName evidence="6">Glycosyl transferase family 1 domain-containing protein</fullName>
    </recommendedName>
</protein>